<feature type="domain" description="RNA polymerase sigma-70 region 2" evidence="7">
    <location>
        <begin position="46"/>
        <end position="111"/>
    </location>
</feature>
<evidence type="ECO:0000256" key="3">
    <source>
        <dbReference type="ARBA" id="ARBA00023082"/>
    </source>
</evidence>
<gene>
    <name evidence="9" type="ORF">GNQ08_28030</name>
</gene>
<evidence type="ECO:0000256" key="1">
    <source>
        <dbReference type="ARBA" id="ARBA00010641"/>
    </source>
</evidence>
<evidence type="ECO:0000259" key="7">
    <source>
        <dbReference type="Pfam" id="PF04542"/>
    </source>
</evidence>
<comment type="similarity">
    <text evidence="1">Belongs to the sigma-70 factor family. ECF subfamily.</text>
</comment>
<name>A0A6N8F2H3_PAEMA</name>
<dbReference type="Pfam" id="PF04542">
    <property type="entry name" value="Sigma70_r2"/>
    <property type="match status" value="1"/>
</dbReference>
<evidence type="ECO:0000259" key="8">
    <source>
        <dbReference type="Pfam" id="PF08281"/>
    </source>
</evidence>
<dbReference type="InterPro" id="IPR014284">
    <property type="entry name" value="RNA_pol_sigma-70_dom"/>
</dbReference>
<feature type="compositionally biased region" description="Basic and acidic residues" evidence="6">
    <location>
        <begin position="8"/>
        <end position="20"/>
    </location>
</feature>
<dbReference type="InterPro" id="IPR013249">
    <property type="entry name" value="RNA_pol_sigma70_r4_t2"/>
</dbReference>
<accession>A0A6N8F2H3</accession>
<proteinExistence type="inferred from homology"/>
<dbReference type="AlphaFoldDB" id="A0A6N8F2H3"/>
<evidence type="ECO:0000256" key="6">
    <source>
        <dbReference type="SAM" id="MobiDB-lite"/>
    </source>
</evidence>
<feature type="domain" description="RNA polymerase sigma factor 70 region 4 type 2" evidence="8">
    <location>
        <begin position="136"/>
        <end position="187"/>
    </location>
</feature>
<dbReference type="Pfam" id="PF08281">
    <property type="entry name" value="Sigma70_r4_2"/>
    <property type="match status" value="1"/>
</dbReference>
<dbReference type="InterPro" id="IPR013324">
    <property type="entry name" value="RNA_pol_sigma_r3/r4-like"/>
</dbReference>
<dbReference type="SUPFAM" id="SSF88946">
    <property type="entry name" value="Sigma2 domain of RNA polymerase sigma factors"/>
    <property type="match status" value="1"/>
</dbReference>
<feature type="region of interest" description="Disordered" evidence="6">
    <location>
        <begin position="1"/>
        <end position="42"/>
    </location>
</feature>
<dbReference type="SUPFAM" id="SSF88659">
    <property type="entry name" value="Sigma3 and sigma4 domains of RNA polymerase sigma factors"/>
    <property type="match status" value="1"/>
</dbReference>
<evidence type="ECO:0000313" key="10">
    <source>
        <dbReference type="Proteomes" id="UP000442469"/>
    </source>
</evidence>
<dbReference type="NCBIfam" id="TIGR02937">
    <property type="entry name" value="sigma70-ECF"/>
    <property type="match status" value="1"/>
</dbReference>
<dbReference type="InterPro" id="IPR007627">
    <property type="entry name" value="RNA_pol_sigma70_r2"/>
</dbReference>
<keyword evidence="3" id="KW-0731">Sigma factor</keyword>
<evidence type="ECO:0000256" key="2">
    <source>
        <dbReference type="ARBA" id="ARBA00023015"/>
    </source>
</evidence>
<dbReference type="PANTHER" id="PTHR43133">
    <property type="entry name" value="RNA POLYMERASE ECF-TYPE SIGMA FACTO"/>
    <property type="match status" value="1"/>
</dbReference>
<organism evidence="9 10">
    <name type="scientific">Paenibacillus macerans</name>
    <name type="common">Bacillus macerans</name>
    <dbReference type="NCBI Taxonomy" id="44252"/>
    <lineage>
        <taxon>Bacteria</taxon>
        <taxon>Bacillati</taxon>
        <taxon>Bacillota</taxon>
        <taxon>Bacilli</taxon>
        <taxon>Bacillales</taxon>
        <taxon>Paenibacillaceae</taxon>
        <taxon>Paenibacillus</taxon>
    </lineage>
</organism>
<dbReference type="GO" id="GO:0006352">
    <property type="term" value="P:DNA-templated transcription initiation"/>
    <property type="evidence" value="ECO:0007669"/>
    <property type="project" value="InterPro"/>
</dbReference>
<evidence type="ECO:0000313" key="9">
    <source>
        <dbReference type="EMBL" id="MUG26214.1"/>
    </source>
</evidence>
<dbReference type="CDD" id="cd06171">
    <property type="entry name" value="Sigma70_r4"/>
    <property type="match status" value="1"/>
</dbReference>
<reference evidence="9 10" key="1">
    <citation type="submission" date="2019-11" db="EMBL/GenBank/DDBJ databases">
        <title>Draft genome sequences of five Paenibacillus species of dairy origin.</title>
        <authorList>
            <person name="Olajide A.M."/>
            <person name="Chen S."/>
            <person name="Lapointe G."/>
        </authorList>
    </citation>
    <scope>NUCLEOTIDE SEQUENCE [LARGE SCALE GENOMIC DNA]</scope>
    <source>
        <strain evidence="9 10">3CT49</strain>
    </source>
</reference>
<dbReference type="Proteomes" id="UP000442469">
    <property type="component" value="Unassembled WGS sequence"/>
</dbReference>
<dbReference type="Gene3D" id="1.10.10.10">
    <property type="entry name" value="Winged helix-like DNA-binding domain superfamily/Winged helix DNA-binding domain"/>
    <property type="match status" value="1"/>
</dbReference>
<protein>
    <submittedName>
        <fullName evidence="9">Sigma-70 family RNA polymerase sigma factor</fullName>
    </submittedName>
</protein>
<sequence length="282" mass="31561">MGRRCSNMRKDAAEREERKTARAAGVSEGNGKAEKAGEGPDFPEWIDAHQKALRSYCRALAGSAWEGDDLAQDTWLKIWSSLRNQGDRIRLTRAYLYKAARNTWIDRGRKKMLPAQPMLVEELPQRQLDETSVWAAMETLVSQLPPNQRTALLLVDVLQYTAAEAAQLIQSTEGAVKAALHRARTKLRNGLLQSREGEEQGKARAFSERQNDAGAHEAVVYAYLDAFRRQDASALAMLFNEPRPENLVPTLTLQSYRRNAAAQPGTRTAKPVKSQWMKTVAA</sequence>
<keyword evidence="5" id="KW-0804">Transcription</keyword>
<evidence type="ECO:0000256" key="5">
    <source>
        <dbReference type="ARBA" id="ARBA00023163"/>
    </source>
</evidence>
<keyword evidence="2" id="KW-0805">Transcription regulation</keyword>
<dbReference type="EMBL" id="WNZZ01000038">
    <property type="protein sequence ID" value="MUG26214.1"/>
    <property type="molecule type" value="Genomic_DNA"/>
</dbReference>
<dbReference type="GO" id="GO:0016987">
    <property type="term" value="F:sigma factor activity"/>
    <property type="evidence" value="ECO:0007669"/>
    <property type="project" value="UniProtKB-KW"/>
</dbReference>
<dbReference type="GO" id="GO:0003677">
    <property type="term" value="F:DNA binding"/>
    <property type="evidence" value="ECO:0007669"/>
    <property type="project" value="UniProtKB-KW"/>
</dbReference>
<dbReference type="InterPro" id="IPR013325">
    <property type="entry name" value="RNA_pol_sigma_r2"/>
</dbReference>
<keyword evidence="4" id="KW-0238">DNA-binding</keyword>
<comment type="caution">
    <text evidence="9">The sequence shown here is derived from an EMBL/GenBank/DDBJ whole genome shotgun (WGS) entry which is preliminary data.</text>
</comment>
<dbReference type="Gene3D" id="1.10.1740.10">
    <property type="match status" value="1"/>
</dbReference>
<dbReference type="InterPro" id="IPR036388">
    <property type="entry name" value="WH-like_DNA-bd_sf"/>
</dbReference>
<dbReference type="PANTHER" id="PTHR43133:SF8">
    <property type="entry name" value="RNA POLYMERASE SIGMA FACTOR HI_1459-RELATED"/>
    <property type="match status" value="1"/>
</dbReference>
<evidence type="ECO:0000256" key="4">
    <source>
        <dbReference type="ARBA" id="ARBA00023125"/>
    </source>
</evidence>
<dbReference type="InterPro" id="IPR039425">
    <property type="entry name" value="RNA_pol_sigma-70-like"/>
</dbReference>